<evidence type="ECO:0000313" key="11">
    <source>
        <dbReference type="Proteomes" id="UP000192917"/>
    </source>
</evidence>
<protein>
    <recommendedName>
        <fullName evidence="5 9">Trehalose-6-phosphate synthase</fullName>
        <ecNumber evidence="4 9">2.4.1.15</ecNumber>
    </recommendedName>
    <alternativeName>
        <fullName evidence="9">Osmoregulatory trehalose synthesis protein A</fullName>
    </alternativeName>
    <alternativeName>
        <fullName evidence="9">UDP-glucose-glucosephosphate glucosyltransferase</fullName>
    </alternativeName>
</protein>
<dbReference type="EC" id="2.4.1.15" evidence="4 9"/>
<dbReference type="GO" id="GO:0005992">
    <property type="term" value="P:trehalose biosynthetic process"/>
    <property type="evidence" value="ECO:0007669"/>
    <property type="project" value="UniProtKB-UniRule"/>
</dbReference>
<evidence type="ECO:0000256" key="4">
    <source>
        <dbReference type="ARBA" id="ARBA00012538"/>
    </source>
</evidence>
<evidence type="ECO:0000256" key="3">
    <source>
        <dbReference type="ARBA" id="ARBA00011881"/>
    </source>
</evidence>
<comment type="similarity">
    <text evidence="2 9">Belongs to the glycosyltransferase 20 family.</text>
</comment>
<keyword evidence="11" id="KW-1185">Reference proteome</keyword>
<dbReference type="NCBIfam" id="TIGR02400">
    <property type="entry name" value="trehalose_OtsA"/>
    <property type="match status" value="1"/>
</dbReference>
<dbReference type="PANTHER" id="PTHR10788:SF106">
    <property type="entry name" value="BCDNA.GH08860"/>
    <property type="match status" value="1"/>
</dbReference>
<dbReference type="UniPathway" id="UPA00299"/>
<keyword evidence="7 9" id="KW-0808">Transferase</keyword>
<comment type="function">
    <text evidence="9">Probably involved in the osmoprotection via the biosynthesis of trehalose. Catalyzes the transfer of glucose from UDP-alpha-D-glucose (UDP-Glc) to D-glucose 6-phosphate (Glc-6-P) to form trehalose-6-phosphate. Acts with retention of the anomeric configuration of the UDP-sugar donor.</text>
</comment>
<sequence length="457" mass="51343">MSRLVVVSNRVSAPRQGGRTGGEGGLAVGILAALRERGGIWFGWSGKLTEQGGNLDVFDAGRITYAMLDLTARDYEEYYSGFANRSLWPLFHYRLDLADFTRRYLAGYQRVNALFASKLLPALKDDDQIWIHDYHLIPLADQLRQAGCRQKIGFFLHIPWPAPEVLVALPNHRSLVNSLCAYDLVGFQTETDRQAFIDYVLRDAGGTYVDETTVELNGRQVKTGAFPISIDTGNLARVAEEAASTRHTERLRASIRDRDLIVGVDRLDYSKGLVARVEAFEHLLKAYPANRGRAVFLQIAPPSRSDVPEYQQIRAELEAACGRVNAAYADFDWTPIRYLNKGFSRRLLTGFFRVSSIGLVTPLRDGMNLVAKEYVACQNPDEPGVLVLSRFAGAARELDGALIVNPYDNEGVAEALQSALAMSRDERRERWRTMFDYLKRHDIDAWRESYLEALAEA</sequence>
<reference evidence="10 11" key="1">
    <citation type="submission" date="2017-04" db="EMBL/GenBank/DDBJ databases">
        <authorList>
            <person name="Afonso C.L."/>
            <person name="Miller P.J."/>
            <person name="Scott M.A."/>
            <person name="Spackman E."/>
            <person name="Goraichik I."/>
            <person name="Dimitrov K.M."/>
            <person name="Suarez D.L."/>
            <person name="Swayne D.E."/>
        </authorList>
    </citation>
    <scope>NUCLEOTIDE SEQUENCE [LARGE SCALE GENOMIC DNA]</scope>
    <source>
        <strain evidence="10 11">USBA 355</strain>
    </source>
</reference>
<evidence type="ECO:0000256" key="7">
    <source>
        <dbReference type="ARBA" id="ARBA00022679"/>
    </source>
</evidence>
<dbReference type="EMBL" id="FWZX01000016">
    <property type="protein sequence ID" value="SMF46763.1"/>
    <property type="molecule type" value="Genomic_DNA"/>
</dbReference>
<dbReference type="SUPFAM" id="SSF53756">
    <property type="entry name" value="UDP-Glycosyltransferase/glycogen phosphorylase"/>
    <property type="match status" value="1"/>
</dbReference>
<evidence type="ECO:0000313" key="10">
    <source>
        <dbReference type="EMBL" id="SMF46763.1"/>
    </source>
</evidence>
<comment type="catalytic activity">
    <reaction evidence="8 9">
        <text>D-glucose 6-phosphate + UDP-alpha-D-glucose = alpha,alpha-trehalose 6-phosphate + UDP + H(+)</text>
        <dbReference type="Rhea" id="RHEA:18889"/>
        <dbReference type="ChEBI" id="CHEBI:15378"/>
        <dbReference type="ChEBI" id="CHEBI:58223"/>
        <dbReference type="ChEBI" id="CHEBI:58429"/>
        <dbReference type="ChEBI" id="CHEBI:58885"/>
        <dbReference type="ChEBI" id="CHEBI:61548"/>
        <dbReference type="EC" id="2.4.1.15"/>
    </reaction>
</comment>
<evidence type="ECO:0000256" key="2">
    <source>
        <dbReference type="ARBA" id="ARBA00008799"/>
    </source>
</evidence>
<evidence type="ECO:0000256" key="1">
    <source>
        <dbReference type="ARBA" id="ARBA00005199"/>
    </source>
</evidence>
<dbReference type="Pfam" id="PF00982">
    <property type="entry name" value="Glyco_transf_20"/>
    <property type="match status" value="1"/>
</dbReference>
<dbReference type="Gene3D" id="3.40.50.2000">
    <property type="entry name" value="Glycogen Phosphorylase B"/>
    <property type="match status" value="2"/>
</dbReference>
<evidence type="ECO:0000256" key="9">
    <source>
        <dbReference type="RuleBase" id="RU362045"/>
    </source>
</evidence>
<dbReference type="STRING" id="560819.SAMN05428998_116123"/>
<dbReference type="PANTHER" id="PTHR10788">
    <property type="entry name" value="TREHALOSE-6-PHOSPHATE SYNTHASE"/>
    <property type="match status" value="1"/>
</dbReference>
<organism evidence="10 11">
    <name type="scientific">Tistlia consotensis USBA 355</name>
    <dbReference type="NCBI Taxonomy" id="560819"/>
    <lineage>
        <taxon>Bacteria</taxon>
        <taxon>Pseudomonadati</taxon>
        <taxon>Pseudomonadota</taxon>
        <taxon>Alphaproteobacteria</taxon>
        <taxon>Rhodospirillales</taxon>
        <taxon>Rhodovibrionaceae</taxon>
        <taxon>Tistlia</taxon>
    </lineage>
</organism>
<name>A0A1Y6CBW6_9PROT</name>
<evidence type="ECO:0000256" key="8">
    <source>
        <dbReference type="ARBA" id="ARBA00048039"/>
    </source>
</evidence>
<dbReference type="CDD" id="cd03788">
    <property type="entry name" value="GT20_TPS"/>
    <property type="match status" value="1"/>
</dbReference>
<evidence type="ECO:0000256" key="6">
    <source>
        <dbReference type="ARBA" id="ARBA00022676"/>
    </source>
</evidence>
<dbReference type="RefSeq" id="WP_085124217.1">
    <property type="nucleotide sequence ID" value="NZ_FWZX01000016.1"/>
</dbReference>
<proteinExistence type="inferred from homology"/>
<keyword evidence="6 9" id="KW-0328">Glycosyltransferase</keyword>
<dbReference type="InterPro" id="IPR001830">
    <property type="entry name" value="Glyco_trans_20"/>
</dbReference>
<dbReference type="GO" id="GO:0003825">
    <property type="term" value="F:alpha,alpha-trehalose-phosphate synthase (UDP-forming) activity"/>
    <property type="evidence" value="ECO:0007669"/>
    <property type="project" value="UniProtKB-UniRule"/>
</dbReference>
<dbReference type="AlphaFoldDB" id="A0A1Y6CBW6"/>
<comment type="subunit">
    <text evidence="3 9">Homotetramer.</text>
</comment>
<gene>
    <name evidence="10" type="ORF">SAMN05428998_116123</name>
</gene>
<comment type="pathway">
    <text evidence="1 9">Glycan biosynthesis; trehalose biosynthesis.</text>
</comment>
<accession>A0A1Y6CBW6</accession>
<evidence type="ECO:0000256" key="5">
    <source>
        <dbReference type="ARBA" id="ARBA00018539"/>
    </source>
</evidence>
<dbReference type="Proteomes" id="UP000192917">
    <property type="component" value="Unassembled WGS sequence"/>
</dbReference>
<dbReference type="InterPro" id="IPR012766">
    <property type="entry name" value="Trehalose_OtsA"/>
</dbReference>